<organism evidence="8 9">
    <name type="scientific">Clostridium punense</name>
    <dbReference type="NCBI Taxonomy" id="1054297"/>
    <lineage>
        <taxon>Bacteria</taxon>
        <taxon>Bacillati</taxon>
        <taxon>Bacillota</taxon>
        <taxon>Clostridia</taxon>
        <taxon>Eubacteriales</taxon>
        <taxon>Clostridiaceae</taxon>
        <taxon>Clostridium</taxon>
    </lineage>
</organism>
<dbReference type="PANTHER" id="PTHR30589:SF0">
    <property type="entry name" value="PHOSPHATIDYLGLYCEROL--PROLIPOPROTEIN DIACYLGLYCERYL TRANSFERASE"/>
    <property type="match status" value="1"/>
</dbReference>
<keyword evidence="4 7" id="KW-0812">Transmembrane</keyword>
<comment type="similarity">
    <text evidence="1 7">Belongs to the Lgt family.</text>
</comment>
<dbReference type="PROSITE" id="PS01311">
    <property type="entry name" value="LGT"/>
    <property type="match status" value="1"/>
</dbReference>
<feature type="binding site" evidence="7">
    <location>
        <position position="134"/>
    </location>
    <ligand>
        <name>a 1,2-diacyl-sn-glycero-3-phospho-(1'-sn-glycerol)</name>
        <dbReference type="ChEBI" id="CHEBI:64716"/>
    </ligand>
</feature>
<gene>
    <name evidence="7" type="primary">lgt</name>
    <name evidence="8" type="ORF">J2Z44_004119</name>
</gene>
<dbReference type="HAMAP" id="MF_01147">
    <property type="entry name" value="Lgt"/>
    <property type="match status" value="1"/>
</dbReference>
<dbReference type="InterPro" id="IPR001640">
    <property type="entry name" value="Lgt"/>
</dbReference>
<dbReference type="EC" id="2.5.1.145" evidence="7"/>
<feature type="transmembrane region" description="Helical" evidence="7">
    <location>
        <begin position="115"/>
        <end position="133"/>
    </location>
</feature>
<comment type="pathway">
    <text evidence="7">Protein modification; lipoprotein biosynthesis (diacylglyceryl transfer).</text>
</comment>
<evidence type="ECO:0000313" key="8">
    <source>
        <dbReference type="EMBL" id="MBP2024261.1"/>
    </source>
</evidence>
<keyword evidence="6 7" id="KW-0472">Membrane</keyword>
<feature type="transmembrane region" description="Helical" evidence="7">
    <location>
        <begin position="91"/>
        <end position="108"/>
    </location>
</feature>
<accession>A0ABS4KAG1</accession>
<evidence type="ECO:0000256" key="1">
    <source>
        <dbReference type="ARBA" id="ARBA00007150"/>
    </source>
</evidence>
<evidence type="ECO:0000256" key="4">
    <source>
        <dbReference type="ARBA" id="ARBA00022692"/>
    </source>
</evidence>
<comment type="catalytic activity">
    <reaction evidence="7">
        <text>L-cysteinyl-[prolipoprotein] + a 1,2-diacyl-sn-glycero-3-phospho-(1'-sn-glycerol) = an S-1,2-diacyl-sn-glyceryl-L-cysteinyl-[prolipoprotein] + sn-glycerol 1-phosphate + H(+)</text>
        <dbReference type="Rhea" id="RHEA:56712"/>
        <dbReference type="Rhea" id="RHEA-COMP:14679"/>
        <dbReference type="Rhea" id="RHEA-COMP:14680"/>
        <dbReference type="ChEBI" id="CHEBI:15378"/>
        <dbReference type="ChEBI" id="CHEBI:29950"/>
        <dbReference type="ChEBI" id="CHEBI:57685"/>
        <dbReference type="ChEBI" id="CHEBI:64716"/>
        <dbReference type="ChEBI" id="CHEBI:140658"/>
        <dbReference type="EC" id="2.5.1.145"/>
    </reaction>
</comment>
<proteinExistence type="inferred from homology"/>
<feature type="transmembrane region" description="Helical" evidence="7">
    <location>
        <begin position="17"/>
        <end position="37"/>
    </location>
</feature>
<dbReference type="EMBL" id="JAGGLL010000057">
    <property type="protein sequence ID" value="MBP2024261.1"/>
    <property type="molecule type" value="Genomic_DNA"/>
</dbReference>
<dbReference type="Pfam" id="PF01790">
    <property type="entry name" value="LGT"/>
    <property type="match status" value="1"/>
</dbReference>
<sequence>MNRFLIEDLFGIEGFNIAWYGVIIGVGMVLGILLASYRAKKNGYKTDLIFDYFLIALPIAIICARMYYVAFEWEVYANNPINILAIREGGLAIYGGVIGGMLAALIFTKANKFPLLKLVDLVIPSLVLGQSIGRWGNFVNQEAYGELIANPKFQFFPYGVYIEAISEWHQATFFYESIWNLLLFILLIAIARKTKKDGIMVAIYFIFYGLGRFLIEGLRTDSLYLFGGIRVSQALSLLLIVTGIILFALIQKGKIQGNDYHGKYLNL</sequence>
<evidence type="ECO:0000256" key="3">
    <source>
        <dbReference type="ARBA" id="ARBA00022679"/>
    </source>
</evidence>
<dbReference type="Proteomes" id="UP001519308">
    <property type="component" value="Unassembled WGS sequence"/>
</dbReference>
<keyword evidence="5 7" id="KW-1133">Transmembrane helix</keyword>
<keyword evidence="3 7" id="KW-0808">Transferase</keyword>
<evidence type="ECO:0000313" key="9">
    <source>
        <dbReference type="Proteomes" id="UP001519308"/>
    </source>
</evidence>
<comment type="subcellular location">
    <subcellularLocation>
        <location evidence="7">Cell membrane</location>
        <topology evidence="7">Multi-pass membrane protein</topology>
    </subcellularLocation>
</comment>
<feature type="transmembrane region" description="Helical" evidence="7">
    <location>
        <begin position="227"/>
        <end position="250"/>
    </location>
</feature>
<dbReference type="PANTHER" id="PTHR30589">
    <property type="entry name" value="PROLIPOPROTEIN DIACYLGLYCERYL TRANSFERASE"/>
    <property type="match status" value="1"/>
</dbReference>
<name>A0ABS4KAG1_9CLOT</name>
<comment type="function">
    <text evidence="7">Catalyzes the transfer of the diacylglyceryl group from phosphatidylglycerol to the sulfhydryl group of the N-terminal cysteine of a prolipoprotein, the first step in the formation of mature lipoproteins.</text>
</comment>
<dbReference type="GO" id="GO:0016740">
    <property type="term" value="F:transferase activity"/>
    <property type="evidence" value="ECO:0007669"/>
    <property type="project" value="UniProtKB-KW"/>
</dbReference>
<evidence type="ECO:0000256" key="5">
    <source>
        <dbReference type="ARBA" id="ARBA00022989"/>
    </source>
</evidence>
<feature type="transmembrane region" description="Helical" evidence="7">
    <location>
        <begin position="173"/>
        <end position="191"/>
    </location>
</feature>
<reference evidence="8 9" key="1">
    <citation type="submission" date="2021-03" db="EMBL/GenBank/DDBJ databases">
        <title>Genomic Encyclopedia of Type Strains, Phase IV (KMG-IV): sequencing the most valuable type-strain genomes for metagenomic binning, comparative biology and taxonomic classification.</title>
        <authorList>
            <person name="Goeker M."/>
        </authorList>
    </citation>
    <scope>NUCLEOTIDE SEQUENCE [LARGE SCALE GENOMIC DNA]</scope>
    <source>
        <strain evidence="8 9">DSM 28650</strain>
    </source>
</reference>
<comment type="caution">
    <text evidence="8">The sequence shown here is derived from an EMBL/GenBank/DDBJ whole genome shotgun (WGS) entry which is preliminary data.</text>
</comment>
<evidence type="ECO:0000256" key="7">
    <source>
        <dbReference type="HAMAP-Rule" id="MF_01147"/>
    </source>
</evidence>
<feature type="transmembrane region" description="Helical" evidence="7">
    <location>
        <begin position="198"/>
        <end position="215"/>
    </location>
</feature>
<keyword evidence="9" id="KW-1185">Reference proteome</keyword>
<evidence type="ECO:0000256" key="2">
    <source>
        <dbReference type="ARBA" id="ARBA00022475"/>
    </source>
</evidence>
<evidence type="ECO:0000256" key="6">
    <source>
        <dbReference type="ARBA" id="ARBA00023136"/>
    </source>
</evidence>
<dbReference type="NCBIfam" id="TIGR00544">
    <property type="entry name" value="lgt"/>
    <property type="match status" value="1"/>
</dbReference>
<protein>
    <recommendedName>
        <fullName evidence="7">Phosphatidylglycerol--prolipoprotein diacylglyceryl transferase</fullName>
        <ecNumber evidence="7">2.5.1.145</ecNumber>
    </recommendedName>
</protein>
<keyword evidence="2 7" id="KW-1003">Cell membrane</keyword>
<feature type="transmembrane region" description="Helical" evidence="7">
    <location>
        <begin position="49"/>
        <end position="71"/>
    </location>
</feature>
<dbReference type="RefSeq" id="WP_021282841.1">
    <property type="nucleotide sequence ID" value="NZ_JAGGLL010000057.1"/>
</dbReference>